<name>A0A9D3Y096_DREPO</name>
<gene>
    <name evidence="1" type="ORF">DPMN_193195</name>
</gene>
<accession>A0A9D3Y096</accession>
<dbReference type="AlphaFoldDB" id="A0A9D3Y096"/>
<evidence type="ECO:0000313" key="2">
    <source>
        <dbReference type="Proteomes" id="UP000828390"/>
    </source>
</evidence>
<evidence type="ECO:0000313" key="1">
    <source>
        <dbReference type="EMBL" id="KAH3691246.1"/>
    </source>
</evidence>
<protein>
    <submittedName>
        <fullName evidence="1">Uncharacterized protein</fullName>
    </submittedName>
</protein>
<proteinExistence type="predicted"/>
<organism evidence="1 2">
    <name type="scientific">Dreissena polymorpha</name>
    <name type="common">Zebra mussel</name>
    <name type="synonym">Mytilus polymorpha</name>
    <dbReference type="NCBI Taxonomy" id="45954"/>
    <lineage>
        <taxon>Eukaryota</taxon>
        <taxon>Metazoa</taxon>
        <taxon>Spiralia</taxon>
        <taxon>Lophotrochozoa</taxon>
        <taxon>Mollusca</taxon>
        <taxon>Bivalvia</taxon>
        <taxon>Autobranchia</taxon>
        <taxon>Heteroconchia</taxon>
        <taxon>Euheterodonta</taxon>
        <taxon>Imparidentia</taxon>
        <taxon>Neoheterodontei</taxon>
        <taxon>Myida</taxon>
        <taxon>Dreissenoidea</taxon>
        <taxon>Dreissenidae</taxon>
        <taxon>Dreissena</taxon>
    </lineage>
</organism>
<reference evidence="1" key="2">
    <citation type="submission" date="2020-11" db="EMBL/GenBank/DDBJ databases">
        <authorList>
            <person name="McCartney M.A."/>
            <person name="Auch B."/>
            <person name="Kono T."/>
            <person name="Mallez S."/>
            <person name="Becker A."/>
            <person name="Gohl D.M."/>
            <person name="Silverstein K.A.T."/>
            <person name="Koren S."/>
            <person name="Bechman K.B."/>
            <person name="Herman A."/>
            <person name="Abrahante J.E."/>
            <person name="Garbe J."/>
        </authorList>
    </citation>
    <scope>NUCLEOTIDE SEQUENCE</scope>
    <source>
        <strain evidence="1">Duluth1</strain>
        <tissue evidence="1">Whole animal</tissue>
    </source>
</reference>
<comment type="caution">
    <text evidence="1">The sequence shown here is derived from an EMBL/GenBank/DDBJ whole genome shotgun (WGS) entry which is preliminary data.</text>
</comment>
<dbReference type="EMBL" id="JAIWYP010000041">
    <property type="protein sequence ID" value="KAH3691246.1"/>
    <property type="molecule type" value="Genomic_DNA"/>
</dbReference>
<sequence>MVYTSILDVVVDPDCILLGDQAQAPLPDQLHHRVRFHLRVIPNCVTGWIPALTMTVNAT</sequence>
<keyword evidence="2" id="KW-1185">Reference proteome</keyword>
<dbReference type="Proteomes" id="UP000828390">
    <property type="component" value="Unassembled WGS sequence"/>
</dbReference>
<reference evidence="1" key="1">
    <citation type="journal article" date="2019" name="bioRxiv">
        <title>The Genome of the Zebra Mussel, Dreissena polymorpha: A Resource for Invasive Species Research.</title>
        <authorList>
            <person name="McCartney M.A."/>
            <person name="Auch B."/>
            <person name="Kono T."/>
            <person name="Mallez S."/>
            <person name="Zhang Y."/>
            <person name="Obille A."/>
            <person name="Becker A."/>
            <person name="Abrahante J.E."/>
            <person name="Garbe J."/>
            <person name="Badalamenti J.P."/>
            <person name="Herman A."/>
            <person name="Mangelson H."/>
            <person name="Liachko I."/>
            <person name="Sullivan S."/>
            <person name="Sone E.D."/>
            <person name="Koren S."/>
            <person name="Silverstein K.A.T."/>
            <person name="Beckman K.B."/>
            <person name="Gohl D.M."/>
        </authorList>
    </citation>
    <scope>NUCLEOTIDE SEQUENCE</scope>
    <source>
        <strain evidence="1">Duluth1</strain>
        <tissue evidence="1">Whole animal</tissue>
    </source>
</reference>